<feature type="compositionally biased region" description="Polar residues" evidence="1">
    <location>
        <begin position="17"/>
        <end position="36"/>
    </location>
</feature>
<keyword evidence="3" id="KW-1185">Reference proteome</keyword>
<evidence type="ECO:0000313" key="2">
    <source>
        <dbReference type="EMBL" id="KAJ8877512.1"/>
    </source>
</evidence>
<gene>
    <name evidence="2" type="ORF">PR048_021967</name>
</gene>
<sequence length="539" mass="61466">MVALTELANEKKESVDCGQSTEKPITSDPNNQNTMQHDVVSESCQSISGSSSSSSLCDSSCSSDSASSVSFNDSFSEDCDVDVKDKTYVPQNNSGNDSDERIISASSSVNVTELSNHRISLSPSKGVSISLIKRGIKRKRDTEKWKRNVQKKVRNSGKAYEMHTSSKEIGEERAIKPPCSVKCKLQCSTKFSEEYRKVLFSTYWELGDLKKQRQYDANSMVIINPKYRYIHVGGTRMLEKMNNVGNVLLEYDLRGKHGKQKAVDPIIKEGIKQHIESFPKIESHYLHANTSRHFIEGSKSIADIHKDYGEKYDNHLKEKDLSRKEKNNDKINDEAILGVYDLQAVVQLPKEDVSHFYYKSKVNLFNSTVNYLKTNTCECYMWEEGTGHRSVNELGLCVLQYLKKITSKKDADVVFYSDRQQKNKYMLAIYLYAVRYLDIRSICPEYLIKGHMQNEGDSAHSLIERQMKHMLKSEPMYTPEYFISAIRSAKKKGEPFHVNELCCEDFYDIKTMVNDTGPLNMSTLKLSDTKVVKVVRESP</sequence>
<dbReference type="PANTHER" id="PTHR10773">
    <property type="entry name" value="DNA-DIRECTED RNA POLYMERASES I, II, AND III SUBUNIT RPABC2"/>
    <property type="match status" value="1"/>
</dbReference>
<evidence type="ECO:0000313" key="3">
    <source>
        <dbReference type="Proteomes" id="UP001159363"/>
    </source>
</evidence>
<protein>
    <recommendedName>
        <fullName evidence="4">Tyrosine-protein phosphatase domain-containing protein</fullName>
    </recommendedName>
</protein>
<dbReference type="PANTHER" id="PTHR10773:SF19">
    <property type="match status" value="1"/>
</dbReference>
<evidence type="ECO:0008006" key="4">
    <source>
        <dbReference type="Google" id="ProtNLM"/>
    </source>
</evidence>
<proteinExistence type="predicted"/>
<feature type="region of interest" description="Disordered" evidence="1">
    <location>
        <begin position="1"/>
        <end position="53"/>
    </location>
</feature>
<dbReference type="Proteomes" id="UP001159363">
    <property type="component" value="Chromosome 7"/>
</dbReference>
<comment type="caution">
    <text evidence="2">The sequence shown here is derived from an EMBL/GenBank/DDBJ whole genome shotgun (WGS) entry which is preliminary data.</text>
</comment>
<reference evidence="2 3" key="1">
    <citation type="submission" date="2023-02" db="EMBL/GenBank/DDBJ databases">
        <title>LHISI_Scaffold_Assembly.</title>
        <authorList>
            <person name="Stuart O.P."/>
            <person name="Cleave R."/>
            <person name="Magrath M.J.L."/>
            <person name="Mikheyev A.S."/>
        </authorList>
    </citation>
    <scope>NUCLEOTIDE SEQUENCE [LARGE SCALE GENOMIC DNA]</scope>
    <source>
        <strain evidence="2">Daus_M_001</strain>
        <tissue evidence="2">Leg muscle</tissue>
    </source>
</reference>
<accession>A0ABQ9GZS4</accession>
<dbReference type="EMBL" id="JARBHB010000008">
    <property type="protein sequence ID" value="KAJ8877512.1"/>
    <property type="molecule type" value="Genomic_DNA"/>
</dbReference>
<organism evidence="2 3">
    <name type="scientific">Dryococelus australis</name>
    <dbReference type="NCBI Taxonomy" id="614101"/>
    <lineage>
        <taxon>Eukaryota</taxon>
        <taxon>Metazoa</taxon>
        <taxon>Ecdysozoa</taxon>
        <taxon>Arthropoda</taxon>
        <taxon>Hexapoda</taxon>
        <taxon>Insecta</taxon>
        <taxon>Pterygota</taxon>
        <taxon>Neoptera</taxon>
        <taxon>Polyneoptera</taxon>
        <taxon>Phasmatodea</taxon>
        <taxon>Verophasmatodea</taxon>
        <taxon>Anareolatae</taxon>
        <taxon>Phasmatidae</taxon>
        <taxon>Eurycanthinae</taxon>
        <taxon>Dryococelus</taxon>
    </lineage>
</organism>
<feature type="compositionally biased region" description="Low complexity" evidence="1">
    <location>
        <begin position="41"/>
        <end position="53"/>
    </location>
</feature>
<name>A0ABQ9GZS4_9NEOP</name>
<evidence type="ECO:0000256" key="1">
    <source>
        <dbReference type="SAM" id="MobiDB-lite"/>
    </source>
</evidence>